<name>A0A0M3J2F0_ANISI</name>
<reference evidence="2 3" key="2">
    <citation type="submission" date="2018-11" db="EMBL/GenBank/DDBJ databases">
        <authorList>
            <consortium name="Pathogen Informatics"/>
        </authorList>
    </citation>
    <scope>NUCLEOTIDE SEQUENCE [LARGE SCALE GENOMIC DNA]</scope>
</reference>
<dbReference type="Proteomes" id="UP000267096">
    <property type="component" value="Unassembled WGS sequence"/>
</dbReference>
<dbReference type="AlphaFoldDB" id="A0A0M3J2F0"/>
<keyword evidence="3" id="KW-1185">Reference proteome</keyword>
<sequence length="204" mass="22470">MSDSRVPNRRAQHRKLSESRGVKLPDIAIAPKVLNNKFDASKLKNTTEKQLNVSGEQKASKRKQVYYSDQIQLESGASESRSQSASPNSPPLTSSPVGYAIRHPGGLLSSSQLEPPKATRHTRDTPSETPTVTSLDDALDITVFWPDNRGCQLPLINGKLAKASDIIDILAEYYSIDAPLLHETCALWMVSDLLGWYLRSLIVS</sequence>
<proteinExistence type="predicted"/>
<feature type="region of interest" description="Disordered" evidence="1">
    <location>
        <begin position="1"/>
        <end position="24"/>
    </location>
</feature>
<evidence type="ECO:0000256" key="1">
    <source>
        <dbReference type="SAM" id="MobiDB-lite"/>
    </source>
</evidence>
<evidence type="ECO:0000313" key="2">
    <source>
        <dbReference type="EMBL" id="VDK18918.1"/>
    </source>
</evidence>
<feature type="region of interest" description="Disordered" evidence="1">
    <location>
        <begin position="74"/>
        <end position="132"/>
    </location>
</feature>
<evidence type="ECO:0000313" key="3">
    <source>
        <dbReference type="Proteomes" id="UP000267096"/>
    </source>
</evidence>
<reference evidence="4" key="1">
    <citation type="submission" date="2017-02" db="UniProtKB">
        <authorList>
            <consortium name="WormBaseParasite"/>
        </authorList>
    </citation>
    <scope>IDENTIFICATION</scope>
</reference>
<accession>A0A0M3J2F0</accession>
<evidence type="ECO:0000313" key="4">
    <source>
        <dbReference type="WBParaSite" id="ASIM_0000170801-mRNA-1"/>
    </source>
</evidence>
<organism evidence="4">
    <name type="scientific">Anisakis simplex</name>
    <name type="common">Herring worm</name>
    <dbReference type="NCBI Taxonomy" id="6269"/>
    <lineage>
        <taxon>Eukaryota</taxon>
        <taxon>Metazoa</taxon>
        <taxon>Ecdysozoa</taxon>
        <taxon>Nematoda</taxon>
        <taxon>Chromadorea</taxon>
        <taxon>Rhabditida</taxon>
        <taxon>Spirurina</taxon>
        <taxon>Ascaridomorpha</taxon>
        <taxon>Ascaridoidea</taxon>
        <taxon>Anisakidae</taxon>
        <taxon>Anisakis</taxon>
        <taxon>Anisakis simplex complex</taxon>
    </lineage>
</organism>
<gene>
    <name evidence="2" type="ORF">ASIM_LOCUS1583</name>
</gene>
<dbReference type="EMBL" id="UYRR01001745">
    <property type="protein sequence ID" value="VDK18918.1"/>
    <property type="molecule type" value="Genomic_DNA"/>
</dbReference>
<feature type="compositionally biased region" description="Low complexity" evidence="1">
    <location>
        <begin position="75"/>
        <end position="87"/>
    </location>
</feature>
<dbReference type="WBParaSite" id="ASIM_0000170801-mRNA-1">
    <property type="protein sequence ID" value="ASIM_0000170801-mRNA-1"/>
    <property type="gene ID" value="ASIM_0000170801"/>
</dbReference>
<protein>
    <submittedName>
        <fullName evidence="4">Ras-associating domain-containing protein</fullName>
    </submittedName>
</protein>